<protein>
    <submittedName>
        <fullName evidence="1">Uncharacterized protein</fullName>
    </submittedName>
</protein>
<gene>
    <name evidence="1" type="ORF">J2S74_004534</name>
</gene>
<sequence>MIDTFEIALLTGYSAINLLETELEEDIRFKGNFCKIIDPLGKPGVRAINITRLKNSKKYRIAIEINPTELIGEVASIELFDCSQENLESLEKALNATLEYIHPELALTNEKWKLSRIDFALQFYTSHVELYTILESKGPIPYRFKGLQMSGSTYNKCKSSRINAYSKQDQMSKTNCPVNLKEKAKDLYRFEYQCLNTDYLLKKYNIEKSNLFGLFREDIAQAVLKRQHGRHIKTGDYYTYNEAVKLVMKMKKQERSKQTVIEVLKFIEVSGSFPNALQAIETGAESVPDPFRDANSQCSYNTLKEKFNEFVREHLCKAGINPILLPVESNILFLPNTSTKLFIA</sequence>
<proteinExistence type="predicted"/>
<dbReference type="RefSeq" id="WP_307330255.1">
    <property type="nucleotide sequence ID" value="NZ_JAUSUG010000023.1"/>
</dbReference>
<comment type="caution">
    <text evidence="1">The sequence shown here is derived from an EMBL/GenBank/DDBJ whole genome shotgun (WGS) entry which is preliminary data.</text>
</comment>
<name>A0ABU0A0S0_9BACI</name>
<accession>A0ABU0A0S0</accession>
<evidence type="ECO:0000313" key="1">
    <source>
        <dbReference type="EMBL" id="MDQ0257088.1"/>
    </source>
</evidence>
<reference evidence="1 2" key="1">
    <citation type="submission" date="2023-07" db="EMBL/GenBank/DDBJ databases">
        <title>Genomic Encyclopedia of Type Strains, Phase IV (KMG-IV): sequencing the most valuable type-strain genomes for metagenomic binning, comparative biology and taxonomic classification.</title>
        <authorList>
            <person name="Goeker M."/>
        </authorList>
    </citation>
    <scope>NUCLEOTIDE SEQUENCE [LARGE SCALE GENOMIC DNA]</scope>
    <source>
        <strain evidence="1 2">DSM 9768</strain>
    </source>
</reference>
<dbReference type="EMBL" id="JAUSUG010000023">
    <property type="protein sequence ID" value="MDQ0257088.1"/>
    <property type="molecule type" value="Genomic_DNA"/>
</dbReference>
<organism evidence="1 2">
    <name type="scientific">Evansella vedderi</name>
    <dbReference type="NCBI Taxonomy" id="38282"/>
    <lineage>
        <taxon>Bacteria</taxon>
        <taxon>Bacillati</taxon>
        <taxon>Bacillota</taxon>
        <taxon>Bacilli</taxon>
        <taxon>Bacillales</taxon>
        <taxon>Bacillaceae</taxon>
        <taxon>Evansella</taxon>
    </lineage>
</organism>
<dbReference type="Proteomes" id="UP001230005">
    <property type="component" value="Unassembled WGS sequence"/>
</dbReference>
<keyword evidence="2" id="KW-1185">Reference proteome</keyword>
<evidence type="ECO:0000313" key="2">
    <source>
        <dbReference type="Proteomes" id="UP001230005"/>
    </source>
</evidence>